<organism evidence="2 3">
    <name type="scientific">Nonomuraea angiospora</name>
    <dbReference type="NCBI Taxonomy" id="46172"/>
    <lineage>
        <taxon>Bacteria</taxon>
        <taxon>Bacillati</taxon>
        <taxon>Actinomycetota</taxon>
        <taxon>Actinomycetes</taxon>
        <taxon>Streptosporangiales</taxon>
        <taxon>Streptosporangiaceae</taxon>
        <taxon>Nonomuraea</taxon>
    </lineage>
</organism>
<dbReference type="SMART" id="SM00922">
    <property type="entry name" value="MR_MLE"/>
    <property type="match status" value="1"/>
</dbReference>
<evidence type="ECO:0000313" key="3">
    <source>
        <dbReference type="Proteomes" id="UP000633509"/>
    </source>
</evidence>
<dbReference type="Pfam" id="PF13378">
    <property type="entry name" value="MR_MLE_C"/>
    <property type="match status" value="1"/>
</dbReference>
<dbReference type="PANTHER" id="PTHR48080:SF6">
    <property type="entry name" value="STARVATION-SENSING PROTEIN RSPA"/>
    <property type="match status" value="1"/>
</dbReference>
<dbReference type="InterPro" id="IPR018110">
    <property type="entry name" value="Mandel_Rmase/mucon_lact_enz_CS"/>
</dbReference>
<dbReference type="PANTHER" id="PTHR48080">
    <property type="entry name" value="D-GALACTONATE DEHYDRATASE-RELATED"/>
    <property type="match status" value="1"/>
</dbReference>
<evidence type="ECO:0000313" key="2">
    <source>
        <dbReference type="EMBL" id="MBE1583997.1"/>
    </source>
</evidence>
<dbReference type="InterPro" id="IPR013341">
    <property type="entry name" value="Mandelate_racemase_N_dom"/>
</dbReference>
<dbReference type="EMBL" id="JADBEK010000001">
    <property type="protein sequence ID" value="MBE1583997.1"/>
    <property type="molecule type" value="Genomic_DNA"/>
</dbReference>
<dbReference type="GO" id="GO:0008927">
    <property type="term" value="F:mannonate dehydratase activity"/>
    <property type="evidence" value="ECO:0007669"/>
    <property type="project" value="UniProtKB-EC"/>
</dbReference>
<dbReference type="NCBIfam" id="NF043051">
    <property type="entry name" value="ManoateDhtManD"/>
    <property type="match status" value="1"/>
</dbReference>
<evidence type="ECO:0000259" key="1">
    <source>
        <dbReference type="SMART" id="SM00922"/>
    </source>
</evidence>
<proteinExistence type="predicted"/>
<dbReference type="SFLD" id="SFLDG00033">
    <property type="entry name" value="mannonate_dehydratase"/>
    <property type="match status" value="1"/>
</dbReference>
<accession>A0ABR9LTM7</accession>
<sequence length="398" mass="43860">MKIVDARVVVTSPGRNFVTLKVETDEGVTGLGDATLNGRELAVVGYLRDHVVPLLLGTDPHRIEDTWQSLYRGAYWRRGPVTMAAIAAVDVALWDIKAKVAGLPLYQLLGGASRERVRTYGHASGRDIPELFDSIRARLAEGYPAIRVQTGVPGLERVYGVGHDAASDAARPVVEDWDTAAYLRSLPGVFDAVRQEFGPELVLLHDAHHRLTPIQAARLGKDLEPYDLFWLEDCTPAENQDGLRLVRRHTTTPLAIGEVFNTVFDYQTLVGEQLIDYVRSAVTHFGGVSPLRKLFDFAAQHQIKSAIHGPEDISPVGMAAAIHLDLAIHNFGIQEYAGHTPLTHEVFPHAYTFTDGYLHPGEAPGLGIELDEELASAHPYEPAYLPINRLQDGTIHDW</sequence>
<name>A0ABR9LTM7_9ACTN</name>
<dbReference type="SFLD" id="SFLDS00001">
    <property type="entry name" value="Enolase"/>
    <property type="match status" value="1"/>
</dbReference>
<dbReference type="SUPFAM" id="SSF51604">
    <property type="entry name" value="Enolase C-terminal domain-like"/>
    <property type="match status" value="1"/>
</dbReference>
<gene>
    <name evidence="2" type="ORF">H4W80_002255</name>
</gene>
<dbReference type="InterPro" id="IPR029065">
    <property type="entry name" value="Enolase_C-like"/>
</dbReference>
<comment type="caution">
    <text evidence="2">The sequence shown here is derived from an EMBL/GenBank/DDBJ whole genome shotgun (WGS) entry which is preliminary data.</text>
</comment>
<dbReference type="SUPFAM" id="SSF54826">
    <property type="entry name" value="Enolase N-terminal domain-like"/>
    <property type="match status" value="1"/>
</dbReference>
<dbReference type="Gene3D" id="3.30.390.10">
    <property type="entry name" value="Enolase-like, N-terminal domain"/>
    <property type="match status" value="1"/>
</dbReference>
<dbReference type="Gene3D" id="3.20.20.120">
    <property type="entry name" value="Enolase-like C-terminal domain"/>
    <property type="match status" value="1"/>
</dbReference>
<dbReference type="PROSITE" id="PS00908">
    <property type="entry name" value="MR_MLE_1"/>
    <property type="match status" value="1"/>
</dbReference>
<feature type="domain" description="Mandelate racemase/muconate lactonizing enzyme C-terminal" evidence="1">
    <location>
        <begin position="129"/>
        <end position="253"/>
    </location>
</feature>
<keyword evidence="3" id="KW-1185">Reference proteome</keyword>
<dbReference type="InterPro" id="IPR013342">
    <property type="entry name" value="Mandelate_racemase_C"/>
</dbReference>
<protein>
    <submittedName>
        <fullName evidence="2">Mannonate dehydratase</fullName>
        <ecNumber evidence="2">4.2.1.8</ecNumber>
    </submittedName>
</protein>
<reference evidence="2 3" key="1">
    <citation type="submission" date="2020-10" db="EMBL/GenBank/DDBJ databases">
        <title>Sequencing the genomes of 1000 actinobacteria strains.</title>
        <authorList>
            <person name="Klenk H.-P."/>
        </authorList>
    </citation>
    <scope>NUCLEOTIDE SEQUENCE [LARGE SCALE GENOMIC DNA]</scope>
    <source>
        <strain evidence="2 3">DSM 43173</strain>
    </source>
</reference>
<dbReference type="InterPro" id="IPR036849">
    <property type="entry name" value="Enolase-like_C_sf"/>
</dbReference>
<keyword evidence="2" id="KW-0456">Lyase</keyword>
<dbReference type="NCBIfam" id="NF011654">
    <property type="entry name" value="PRK15072.1"/>
    <property type="match status" value="1"/>
</dbReference>
<dbReference type="EC" id="4.2.1.8" evidence="2"/>
<dbReference type="InterPro" id="IPR029017">
    <property type="entry name" value="Enolase-like_N"/>
</dbReference>
<dbReference type="Proteomes" id="UP000633509">
    <property type="component" value="Unassembled WGS sequence"/>
</dbReference>
<dbReference type="Pfam" id="PF02746">
    <property type="entry name" value="MR_MLE_N"/>
    <property type="match status" value="1"/>
</dbReference>
<dbReference type="RefSeq" id="WP_192785006.1">
    <property type="nucleotide sequence ID" value="NZ_JADBEK010000001.1"/>
</dbReference>
<dbReference type="InterPro" id="IPR034593">
    <property type="entry name" value="DgoD-like"/>
</dbReference>
<dbReference type="InterPro" id="IPR034589">
    <property type="entry name" value="D-mannonate_dehydratase-like"/>
</dbReference>